<feature type="domain" description="Thioesterase" evidence="3">
    <location>
        <begin position="54"/>
        <end position="134"/>
    </location>
</feature>
<keyword evidence="5" id="KW-1185">Reference proteome</keyword>
<dbReference type="InterPro" id="IPR039298">
    <property type="entry name" value="ACOT13"/>
</dbReference>
<dbReference type="GO" id="GO:0047617">
    <property type="term" value="F:fatty acyl-CoA hydrolase activity"/>
    <property type="evidence" value="ECO:0007669"/>
    <property type="project" value="InterPro"/>
</dbReference>
<keyword evidence="2" id="KW-0378">Hydrolase</keyword>
<dbReference type="InterPro" id="IPR029069">
    <property type="entry name" value="HotDog_dom_sf"/>
</dbReference>
<evidence type="ECO:0000259" key="3">
    <source>
        <dbReference type="Pfam" id="PF03061"/>
    </source>
</evidence>
<dbReference type="InterPro" id="IPR006683">
    <property type="entry name" value="Thioestr_dom"/>
</dbReference>
<name>A0A1B7NXH1_9EURO</name>
<dbReference type="Gene3D" id="3.10.129.10">
    <property type="entry name" value="Hotdog Thioesterase"/>
    <property type="match status" value="1"/>
</dbReference>
<evidence type="ECO:0000256" key="1">
    <source>
        <dbReference type="ARBA" id="ARBA00008324"/>
    </source>
</evidence>
<dbReference type="PANTHER" id="PTHR21660:SF1">
    <property type="entry name" value="ACYL-COENZYME A THIOESTERASE 13"/>
    <property type="match status" value="1"/>
</dbReference>
<reference evidence="4 5" key="1">
    <citation type="submission" date="2015-07" db="EMBL/GenBank/DDBJ databases">
        <title>Emmonsia species relationships and genome sequence.</title>
        <authorList>
            <person name="Cuomo C.A."/>
            <person name="Schwartz I.S."/>
            <person name="Kenyon C."/>
            <person name="de Hoog G.S."/>
            <person name="Govender N.P."/>
            <person name="Botha A."/>
            <person name="Moreno L."/>
            <person name="de Vries M."/>
            <person name="Munoz J.F."/>
            <person name="Stielow J.B."/>
        </authorList>
    </citation>
    <scope>NUCLEOTIDE SEQUENCE [LARGE SCALE GENOMIC DNA]</scope>
    <source>
        <strain evidence="4 5">CBS 136260</strain>
    </source>
</reference>
<organism evidence="4 5">
    <name type="scientific">Emergomyces africanus</name>
    <dbReference type="NCBI Taxonomy" id="1955775"/>
    <lineage>
        <taxon>Eukaryota</taxon>
        <taxon>Fungi</taxon>
        <taxon>Dikarya</taxon>
        <taxon>Ascomycota</taxon>
        <taxon>Pezizomycotina</taxon>
        <taxon>Eurotiomycetes</taxon>
        <taxon>Eurotiomycetidae</taxon>
        <taxon>Onygenales</taxon>
        <taxon>Ajellomycetaceae</taxon>
        <taxon>Emergomyces</taxon>
    </lineage>
</organism>
<evidence type="ECO:0000256" key="2">
    <source>
        <dbReference type="ARBA" id="ARBA00022801"/>
    </source>
</evidence>
<sequence length="151" mass="16379">MKAVVQREKGVVVNKGYNHDLFAEAIRYESATYGPHPRASFLVTVTQSLCNQEGALHGGCAATLIDITSTGLIMGASKPGFFSYGGVSRSLNVKFVRPVPKGVQIRIVHELVHAGRRFALVRSEIRRVDTGEVCVVGENDKINSDPAVEKL</sequence>
<proteinExistence type="inferred from homology"/>
<accession>A0A1B7NXH1</accession>
<evidence type="ECO:0000313" key="5">
    <source>
        <dbReference type="Proteomes" id="UP000091918"/>
    </source>
</evidence>
<dbReference type="EMBL" id="LGUA01000469">
    <property type="protein sequence ID" value="OAX81469.1"/>
    <property type="molecule type" value="Genomic_DNA"/>
</dbReference>
<comment type="similarity">
    <text evidence="1">Belongs to the thioesterase PaaI family.</text>
</comment>
<dbReference type="SUPFAM" id="SSF54637">
    <property type="entry name" value="Thioesterase/thiol ester dehydrase-isomerase"/>
    <property type="match status" value="1"/>
</dbReference>
<dbReference type="Proteomes" id="UP000091918">
    <property type="component" value="Unassembled WGS sequence"/>
</dbReference>
<gene>
    <name evidence="4" type="ORF">ACJ72_04186</name>
</gene>
<dbReference type="CDD" id="cd03443">
    <property type="entry name" value="PaaI_thioesterase"/>
    <property type="match status" value="1"/>
</dbReference>
<dbReference type="OrthoDB" id="2831072at2759"/>
<dbReference type="Pfam" id="PF03061">
    <property type="entry name" value="4HBT"/>
    <property type="match status" value="1"/>
</dbReference>
<protein>
    <recommendedName>
        <fullName evidence="3">Thioesterase domain-containing protein</fullName>
    </recommendedName>
</protein>
<dbReference type="STRING" id="1658172.A0A1B7NXH1"/>
<evidence type="ECO:0000313" key="4">
    <source>
        <dbReference type="EMBL" id="OAX81469.1"/>
    </source>
</evidence>
<comment type="caution">
    <text evidence="4">The sequence shown here is derived from an EMBL/GenBank/DDBJ whole genome shotgun (WGS) entry which is preliminary data.</text>
</comment>
<dbReference type="PANTHER" id="PTHR21660">
    <property type="entry name" value="THIOESTERASE SUPERFAMILY MEMBER-RELATED"/>
    <property type="match status" value="1"/>
</dbReference>
<dbReference type="AlphaFoldDB" id="A0A1B7NXH1"/>